<feature type="domain" description="Knr4/Smi1-like" evidence="1">
    <location>
        <begin position="419"/>
        <end position="553"/>
    </location>
</feature>
<evidence type="ECO:0000313" key="3">
    <source>
        <dbReference type="Proteomes" id="UP000252698"/>
    </source>
</evidence>
<sequence>MAGDVVWTEEQRGKVYSTRARVNPDHLTEGLGRGPCWLAAVPPFDAAGCFAEARDKSRHDAFRGWEYAVHQVEKGARHAAPSMAALGLRAAALYRSGERPDVLDLDVEVAIAELQMQATWDAVPFWLAAEGVVWTLRAMLRLHELAHNEHKVHYDPRRQWSGTWLIETTAHASFQVAECESSWQLLRGVLAVADEADHRAARAVAAAAFGAAPMPVKAALSFVFPDEREWADRAAEDCLAQGGGGDKVVRMLVTTAGVAWGERLVERQPGCLDEATLLTLLAREGAGAAPVLDAAMRHARGNNERLVFARHLAMIRTRDAADRLAAWRGNRRLAPLIEDCFRQAPHLEPSPSGASEPRIPAEDATAAALTELFEEYRTWYREHWVPKLLGDKGWEEEELDAEAWLDEEGWLDPTGDLSPVSEDDIAVLEARFGPLPADYRAFLRVIGTGTLLQPMEAMPGAALEPTTQNFIHPADIPGAHTVYTRWLHDGWHEENAGVADMTRMMPVMGHDGYANFALLSLQHEGDDRVHVWYHDEEPDRMDDGIPFMEFLRRMLDSARQEDPFPNGI</sequence>
<gene>
    <name evidence="2" type="ORF">C5746_01305</name>
</gene>
<dbReference type="InterPro" id="IPR037883">
    <property type="entry name" value="Knr4/Smi1-like_sf"/>
</dbReference>
<accession>A0A2Z5J6C2</accession>
<dbReference type="InterPro" id="IPR018958">
    <property type="entry name" value="Knr4/Smi1-like_dom"/>
</dbReference>
<dbReference type="Gene3D" id="3.40.1580.10">
    <property type="entry name" value="SMI1/KNR4-like"/>
    <property type="match status" value="1"/>
</dbReference>
<name>A0A2Z5J6C2_STRAR</name>
<organism evidence="2 3">
    <name type="scientific">Streptomyces atratus</name>
    <dbReference type="NCBI Taxonomy" id="1893"/>
    <lineage>
        <taxon>Bacteria</taxon>
        <taxon>Bacillati</taxon>
        <taxon>Actinomycetota</taxon>
        <taxon>Actinomycetes</taxon>
        <taxon>Kitasatosporales</taxon>
        <taxon>Streptomycetaceae</taxon>
        <taxon>Streptomyces</taxon>
    </lineage>
</organism>
<dbReference type="Proteomes" id="UP000252698">
    <property type="component" value="Chromosome"/>
</dbReference>
<evidence type="ECO:0000259" key="1">
    <source>
        <dbReference type="SMART" id="SM00860"/>
    </source>
</evidence>
<dbReference type="RefSeq" id="WP_114242510.1">
    <property type="nucleotide sequence ID" value="NZ_CP027306.1"/>
</dbReference>
<evidence type="ECO:0000313" key="2">
    <source>
        <dbReference type="EMBL" id="AXE75840.1"/>
    </source>
</evidence>
<dbReference type="EMBL" id="CP027306">
    <property type="protein sequence ID" value="AXE75840.1"/>
    <property type="molecule type" value="Genomic_DNA"/>
</dbReference>
<proteinExistence type="predicted"/>
<dbReference type="GeneID" id="95517236"/>
<reference evidence="2 3" key="1">
    <citation type="journal article" date="2018" name="Front. Microbiol.">
        <title>Genome Sequencing of Streptomyces atratus SCSIOZH16 and Activation Production of Nocardamine via Metabolic Engineering.</title>
        <authorList>
            <person name="Li Y."/>
            <person name="Zhang C."/>
            <person name="Liu C."/>
            <person name="Ju J."/>
            <person name="Ma J."/>
        </authorList>
    </citation>
    <scope>NUCLEOTIDE SEQUENCE [LARGE SCALE GENOMIC DNA]</scope>
    <source>
        <strain evidence="2 3">SCSIO_ZH16</strain>
    </source>
</reference>
<dbReference type="AlphaFoldDB" id="A0A2Z5J6C2"/>
<dbReference type="SUPFAM" id="SSF160631">
    <property type="entry name" value="SMI1/KNR4-like"/>
    <property type="match status" value="1"/>
</dbReference>
<dbReference type="Pfam" id="PF09346">
    <property type="entry name" value="SMI1_KNR4"/>
    <property type="match status" value="1"/>
</dbReference>
<protein>
    <recommendedName>
        <fullName evidence="1">Knr4/Smi1-like domain-containing protein</fullName>
    </recommendedName>
</protein>
<dbReference type="KEGG" id="sata:C5746_01305"/>
<dbReference type="SMART" id="SM00860">
    <property type="entry name" value="SMI1_KNR4"/>
    <property type="match status" value="1"/>
</dbReference>